<dbReference type="EMBL" id="WUBR01000002">
    <property type="protein sequence ID" value="MWV27923.1"/>
    <property type="molecule type" value="Genomic_DNA"/>
</dbReference>
<comment type="caution">
    <text evidence="2">The sequence shown here is derived from an EMBL/GenBank/DDBJ whole genome shotgun (WGS) entry which is preliminary data.</text>
</comment>
<dbReference type="Proteomes" id="UP000461409">
    <property type="component" value="Unassembled WGS sequence"/>
</dbReference>
<sequence>MDAPVEFLAMRAALISLPQPGEGDLPSIAGKSLAQRQLMFAREAGCDCIIAHGGGASQDGIALRHAAEKLGLKFQVITSGHALPGIIGDADSLMVLQPGLLPESPTALDLLRAEGDRILMVSAGPGASAGLERIDLDRAWAGALTMPGRWLGKLADLPEDIAPHGALLRIALQQRLPEARLADSMLDDGRWTLIASDDAASAVASDWQRSHLGEVAPGAVSRWLGNALVRAAGTRMLDTPYARPALLLLCAILLGGGVAAGLFERPVLGFFLIALSVPVLEAFLALSRLLVAPFGRIRRLPWLRMGIDAALLAVGIMAIDSLFHRSIFPPVVLVASLFLLDRRTVPEWLEPLRDRMLIAGVIGLLALFITPELAIMLVGLLVLAANIMLPRR</sequence>
<proteinExistence type="predicted"/>
<dbReference type="AlphaFoldDB" id="A0A844XDU5"/>
<evidence type="ECO:0000256" key="1">
    <source>
        <dbReference type="SAM" id="Phobius"/>
    </source>
</evidence>
<organism evidence="2 3">
    <name type="scientific">Aurantiacibacter rhizosphaerae</name>
    <dbReference type="NCBI Taxonomy" id="2691582"/>
    <lineage>
        <taxon>Bacteria</taxon>
        <taxon>Pseudomonadati</taxon>
        <taxon>Pseudomonadota</taxon>
        <taxon>Alphaproteobacteria</taxon>
        <taxon>Sphingomonadales</taxon>
        <taxon>Erythrobacteraceae</taxon>
        <taxon>Aurantiacibacter</taxon>
    </lineage>
</organism>
<feature type="transmembrane region" description="Helical" evidence="1">
    <location>
        <begin position="302"/>
        <end position="323"/>
    </location>
</feature>
<keyword evidence="3" id="KW-1185">Reference proteome</keyword>
<gene>
    <name evidence="2" type="ORF">GRF63_08385</name>
</gene>
<evidence type="ECO:0000313" key="3">
    <source>
        <dbReference type="Proteomes" id="UP000461409"/>
    </source>
</evidence>
<feature type="transmembrane region" description="Helical" evidence="1">
    <location>
        <begin position="269"/>
        <end position="290"/>
    </location>
</feature>
<name>A0A844XDU5_9SPHN</name>
<reference evidence="2 3" key="1">
    <citation type="submission" date="2019-12" db="EMBL/GenBank/DDBJ databases">
        <authorList>
            <person name="Lee S.D."/>
        </authorList>
    </citation>
    <scope>NUCLEOTIDE SEQUENCE [LARGE SCALE GENOMIC DNA]</scope>
    <source>
        <strain evidence="2 3">GH3-10</strain>
    </source>
</reference>
<evidence type="ECO:0000313" key="2">
    <source>
        <dbReference type="EMBL" id="MWV27923.1"/>
    </source>
</evidence>
<reference evidence="2 3" key="2">
    <citation type="submission" date="2020-02" db="EMBL/GenBank/DDBJ databases">
        <title>Erythrobacter dongmakensis sp. nov., isolated from a tidal mudflat.</title>
        <authorList>
            <person name="Kim I.S."/>
        </authorList>
    </citation>
    <scope>NUCLEOTIDE SEQUENCE [LARGE SCALE GENOMIC DNA]</scope>
    <source>
        <strain evidence="2 3">GH3-10</strain>
    </source>
</reference>
<accession>A0A844XDU5</accession>
<keyword evidence="1" id="KW-1133">Transmembrane helix</keyword>
<keyword evidence="1" id="KW-0812">Transmembrane</keyword>
<protein>
    <submittedName>
        <fullName evidence="2">Uncharacterized protein</fullName>
    </submittedName>
</protein>
<keyword evidence="1" id="KW-0472">Membrane</keyword>
<feature type="transmembrane region" description="Helical" evidence="1">
    <location>
        <begin position="245"/>
        <end position="263"/>
    </location>
</feature>
<feature type="transmembrane region" description="Helical" evidence="1">
    <location>
        <begin position="356"/>
        <end position="389"/>
    </location>
</feature>